<dbReference type="InterPro" id="IPR032503">
    <property type="entry name" value="FAO_M"/>
</dbReference>
<feature type="domain" description="FAD dependent oxidoreductase" evidence="2">
    <location>
        <begin position="16"/>
        <end position="377"/>
    </location>
</feature>
<evidence type="ECO:0000313" key="7">
    <source>
        <dbReference type="Proteomes" id="UP000249324"/>
    </source>
</evidence>
<comment type="caution">
    <text evidence="6">The sequence shown here is derived from an EMBL/GenBank/DDBJ whole genome shotgun (WGS) entry which is preliminary data.</text>
</comment>
<feature type="domain" description="GCVT N-terminal" evidence="3">
    <location>
        <begin position="437"/>
        <end position="713"/>
    </location>
</feature>
<reference evidence="6 7" key="1">
    <citation type="journal article" date="2021" name="BMC Genomics">
        <title>Genome-resolved metagenome and metatranscriptome analyses of thermophilic composting reveal key bacterial players and their metabolic interactions.</title>
        <authorList>
            <person name="Braga L.P.P."/>
            <person name="Pereira R.V."/>
            <person name="Martins L.F."/>
            <person name="Moura L.M.S."/>
            <person name="Sanchez F.B."/>
            <person name="Patane J.S.L."/>
            <person name="da Silva A.M."/>
            <person name="Setubal J.C."/>
        </authorList>
    </citation>
    <scope>NUCLEOTIDE SEQUENCE [LARGE SCALE GENOMIC DNA]</scope>
    <source>
        <strain evidence="6">ZC4RG45</strain>
    </source>
</reference>
<comment type="similarity">
    <text evidence="1">Belongs to the GcvT family.</text>
</comment>
<dbReference type="InterPro" id="IPR006222">
    <property type="entry name" value="GCVT_N"/>
</dbReference>
<proteinExistence type="inferred from homology"/>
<dbReference type="Gene3D" id="3.30.9.10">
    <property type="entry name" value="D-Amino Acid Oxidase, subunit A, domain 2"/>
    <property type="match status" value="1"/>
</dbReference>
<gene>
    <name evidence="6" type="ORF">DIU77_010970</name>
</gene>
<dbReference type="SUPFAM" id="SSF51905">
    <property type="entry name" value="FAD/NAD(P)-binding domain"/>
    <property type="match status" value="1"/>
</dbReference>
<dbReference type="Pfam" id="PF01266">
    <property type="entry name" value="DAO"/>
    <property type="match status" value="1"/>
</dbReference>
<feature type="domain" description="Aminomethyltransferase C-terminal" evidence="4">
    <location>
        <begin position="762"/>
        <end position="825"/>
    </location>
</feature>
<evidence type="ECO:0000313" key="6">
    <source>
        <dbReference type="EMBL" id="MFO7192752.1"/>
    </source>
</evidence>
<accession>A0ABD6FI59</accession>
<sequence length="842" mass="91845">MTDTSSAQRKLPSTADVVVIGAGIVGNSVAYHLAEEGWRNIVLLDKGPLPDPGGSTGHASNFIFPVDHAKEITMLTLDSMRQYEKFGTLTTCGGIEVARKPERVEELKRRMASAKAWGIDAELITPQRVAELVPFVDPSILLAGFYTPSCAVVDPLQTGALMREHAQKRGALTVSANTEVLDIEVVDGRVRGVRTDRGDIATETVVIACGVWSPRIARMAGARIPLTPAVHQMIDVGPIPELAATGTEIAYPIIRDMDALMYERQSGADLEIGSYAHRPILHEPDEIPSIEEAALSPTQLPFTEEDFDPQMEDALELFGSILNSEGAGVRHAINGLLSLTPDGSPLLGETPEVKGLWSAAAVWIKEGPGVGRMLAQWMTHGHSEIDLHGADISRFYPHQRTPAHVRARTSEGFNKTYGIVHPREQWTSERQQRLSPFYSREKALGAEFFEVAGWERPQWYESNRDLVDKYGVEDRPHEWDARWWSPIINAEHLAMRERAAMIDLSAFAQFDVSGPGAVDYLQRLCVANVDRPVGRIIYTPLLDANGGFRSDLTLVRLGPDKYRVITGGADGARDRKWFLDHLPDSGVSFSDVTSAVCTLGLWGPRARDILSAVTEDDVSNEGFPYGTAKEIVIGSTPVLALRVSYVGDLGWELHAPFEQGAKLWDAIADAGEPHGLIPAGIGVYGTTGRLEKGYRLMGAELESEYDPVEAGLALPKGKSADFIGKQAYLAARETEPAALLCTLTVDDHTSSAGIARYPQGGEPILTEDGERIVDSKGRSSYVTSAGAGPSLGKYLLMAYLPPEHAVEGRKLKVEYMAEQYPVTVARVGRKPLFDPDDTRMKA</sequence>
<evidence type="ECO:0000259" key="4">
    <source>
        <dbReference type="Pfam" id="PF08669"/>
    </source>
</evidence>
<dbReference type="InterPro" id="IPR028896">
    <property type="entry name" value="GcvT/YgfZ/DmdA"/>
</dbReference>
<dbReference type="PANTHER" id="PTHR43757">
    <property type="entry name" value="AMINOMETHYLTRANSFERASE"/>
    <property type="match status" value="1"/>
</dbReference>
<dbReference type="PANTHER" id="PTHR43757:SF2">
    <property type="entry name" value="AMINOMETHYLTRANSFERASE, MITOCHONDRIAL"/>
    <property type="match status" value="1"/>
</dbReference>
<dbReference type="AlphaFoldDB" id="A0ABD6FI59"/>
<dbReference type="EMBL" id="QGUI02000126">
    <property type="protein sequence ID" value="MFO7192752.1"/>
    <property type="molecule type" value="Genomic_DNA"/>
</dbReference>
<protein>
    <submittedName>
        <fullName evidence="6">FAD-dependent oxidoreductase</fullName>
    </submittedName>
</protein>
<dbReference type="Gene3D" id="2.40.30.110">
    <property type="entry name" value="Aminomethyltransferase beta-barrel domains"/>
    <property type="match status" value="1"/>
</dbReference>
<dbReference type="Gene3D" id="3.30.70.1400">
    <property type="entry name" value="Aminomethyltransferase beta-barrel domains"/>
    <property type="match status" value="1"/>
</dbReference>
<dbReference type="InterPro" id="IPR027266">
    <property type="entry name" value="TrmE/GcvT-like"/>
</dbReference>
<dbReference type="Gene3D" id="3.30.1360.120">
    <property type="entry name" value="Probable tRNA modification gtpase trme, domain 1"/>
    <property type="match status" value="1"/>
</dbReference>
<name>A0ABD6FI59_9PSEU</name>
<evidence type="ECO:0000259" key="2">
    <source>
        <dbReference type="Pfam" id="PF01266"/>
    </source>
</evidence>
<dbReference type="SUPFAM" id="SSF103025">
    <property type="entry name" value="Folate-binding domain"/>
    <property type="match status" value="1"/>
</dbReference>
<dbReference type="SUPFAM" id="SSF54373">
    <property type="entry name" value="FAD-linked reductases, C-terminal domain"/>
    <property type="match status" value="1"/>
</dbReference>
<dbReference type="SUPFAM" id="SSF101790">
    <property type="entry name" value="Aminomethyltransferase beta-barrel domain"/>
    <property type="match status" value="1"/>
</dbReference>
<evidence type="ECO:0000259" key="5">
    <source>
        <dbReference type="Pfam" id="PF16350"/>
    </source>
</evidence>
<feature type="domain" description="FAD dependent oxidoreductase central" evidence="5">
    <location>
        <begin position="380"/>
        <end position="435"/>
    </location>
</feature>
<evidence type="ECO:0000259" key="3">
    <source>
        <dbReference type="Pfam" id="PF01571"/>
    </source>
</evidence>
<organism evidence="6 7">
    <name type="scientific">Thermocrispum agreste</name>
    <dbReference type="NCBI Taxonomy" id="37925"/>
    <lineage>
        <taxon>Bacteria</taxon>
        <taxon>Bacillati</taxon>
        <taxon>Actinomycetota</taxon>
        <taxon>Actinomycetes</taxon>
        <taxon>Pseudonocardiales</taxon>
        <taxon>Pseudonocardiaceae</taxon>
        <taxon>Thermocrispum</taxon>
    </lineage>
</organism>
<dbReference type="Gene3D" id="3.50.50.60">
    <property type="entry name" value="FAD/NAD(P)-binding domain"/>
    <property type="match status" value="1"/>
</dbReference>
<dbReference type="InterPro" id="IPR013977">
    <property type="entry name" value="GcvT_C"/>
</dbReference>
<dbReference type="InterPro" id="IPR029043">
    <property type="entry name" value="GcvT/YgfZ_C"/>
</dbReference>
<evidence type="ECO:0000256" key="1">
    <source>
        <dbReference type="ARBA" id="ARBA00008609"/>
    </source>
</evidence>
<dbReference type="Proteomes" id="UP000249324">
    <property type="component" value="Unassembled WGS sequence"/>
</dbReference>
<dbReference type="Pfam" id="PF01571">
    <property type="entry name" value="GCV_T"/>
    <property type="match status" value="1"/>
</dbReference>
<dbReference type="InterPro" id="IPR006076">
    <property type="entry name" value="FAD-dep_OxRdtase"/>
</dbReference>
<dbReference type="Pfam" id="PF08669">
    <property type="entry name" value="GCV_T_C"/>
    <property type="match status" value="1"/>
</dbReference>
<dbReference type="InterPro" id="IPR036188">
    <property type="entry name" value="FAD/NAD-bd_sf"/>
</dbReference>
<dbReference type="Pfam" id="PF16350">
    <property type="entry name" value="FAO_M"/>
    <property type="match status" value="1"/>
</dbReference>